<feature type="region of interest" description="Disordered" evidence="1">
    <location>
        <begin position="333"/>
        <end position="392"/>
    </location>
</feature>
<gene>
    <name evidence="2" type="ORF">DM01DRAFT_1384247</name>
</gene>
<evidence type="ECO:0000313" key="3">
    <source>
        <dbReference type="Proteomes" id="UP000242146"/>
    </source>
</evidence>
<feature type="compositionally biased region" description="Pro residues" evidence="1">
    <location>
        <begin position="167"/>
        <end position="186"/>
    </location>
</feature>
<dbReference type="AlphaFoldDB" id="A0A1X2GEP3"/>
<comment type="caution">
    <text evidence="2">The sequence shown here is derived from an EMBL/GenBank/DDBJ whole genome shotgun (WGS) entry which is preliminary data.</text>
</comment>
<accession>A0A1X2GEP3</accession>
<protein>
    <recommendedName>
        <fullName evidence="4">Zinc-finger domain-containing protein</fullName>
    </recommendedName>
</protein>
<organism evidence="2 3">
    <name type="scientific">Hesseltinella vesiculosa</name>
    <dbReference type="NCBI Taxonomy" id="101127"/>
    <lineage>
        <taxon>Eukaryota</taxon>
        <taxon>Fungi</taxon>
        <taxon>Fungi incertae sedis</taxon>
        <taxon>Mucoromycota</taxon>
        <taxon>Mucoromycotina</taxon>
        <taxon>Mucoromycetes</taxon>
        <taxon>Mucorales</taxon>
        <taxon>Cunninghamellaceae</taxon>
        <taxon>Hesseltinella</taxon>
    </lineage>
</organism>
<proteinExistence type="predicted"/>
<feature type="region of interest" description="Disordered" evidence="1">
    <location>
        <begin position="137"/>
        <end position="190"/>
    </location>
</feature>
<name>A0A1X2GEP3_9FUNG</name>
<feature type="compositionally biased region" description="Acidic residues" evidence="1">
    <location>
        <begin position="338"/>
        <end position="358"/>
    </location>
</feature>
<keyword evidence="3" id="KW-1185">Reference proteome</keyword>
<sequence>MSKQATLFQTMFKFRLDRSSTPSISSTPPADNLHKKVNDLNLTDKHPKLCQGQCKSGEQALACTARRPDGTACDLSWCYICVMKYTNKKMISMESGPSLVSKEWQPGTTQRVACPVCCQLCKCDFCKKSYRLVPYSRTPAESTTSPPEQVLVKSAKSKSKTASLQHPPLPQPPFQHPPHPQPPFPPQAGFRPHPFHASPPVIAPVAQRLSLVLSEEEIWIRLQIREFVFRFADVLGLDDRWLLSMQNVQGDWRLRHLTLRLVYRVLCIFYSNASPLQKTTRQILQEWAADVNMSHHLPFSKERLVMLGELIDRRGMSQARWADVQTLLTAADRASGSDYDDDEASDDDDSESDSDANSEDTAMTDPHSESESDYEPDGAPNHESDEEEERDLLAESPATLTDLEKLKLLQMTLDLTLSTDAIRQEIANASRPVKELEIELHQYTRQFDKDDLRDKAQRSRWLEQLEKQRKKGKKGQAMAEETQHDLDRIDDTIRTRARDMARKKQKVMVAQSRADPRLECLTTPWNGNDYYIFHDLSMTSSPSSKQATASSEDNEECWGRGVMIHGLDHSNKTPGRKRWWFLHGVSELKQLDKWLDSQYAMYAFEDESTFASFKQHLSRRVQYIKLLDHL</sequence>
<dbReference type="OrthoDB" id="298344at2759"/>
<evidence type="ECO:0000256" key="1">
    <source>
        <dbReference type="SAM" id="MobiDB-lite"/>
    </source>
</evidence>
<evidence type="ECO:0008006" key="4">
    <source>
        <dbReference type="Google" id="ProtNLM"/>
    </source>
</evidence>
<dbReference type="Proteomes" id="UP000242146">
    <property type="component" value="Unassembled WGS sequence"/>
</dbReference>
<dbReference type="STRING" id="101127.A0A1X2GEP3"/>
<dbReference type="EMBL" id="MCGT01000019">
    <property type="protein sequence ID" value="ORX51997.1"/>
    <property type="molecule type" value="Genomic_DNA"/>
</dbReference>
<evidence type="ECO:0000313" key="2">
    <source>
        <dbReference type="EMBL" id="ORX51997.1"/>
    </source>
</evidence>
<reference evidence="2 3" key="1">
    <citation type="submission" date="2016-07" db="EMBL/GenBank/DDBJ databases">
        <title>Pervasive Adenine N6-methylation of Active Genes in Fungi.</title>
        <authorList>
            <consortium name="DOE Joint Genome Institute"/>
            <person name="Mondo S.J."/>
            <person name="Dannebaum R.O."/>
            <person name="Kuo R.C."/>
            <person name="Labutti K."/>
            <person name="Haridas S."/>
            <person name="Kuo A."/>
            <person name="Salamov A."/>
            <person name="Ahrendt S.R."/>
            <person name="Lipzen A."/>
            <person name="Sullivan W."/>
            <person name="Andreopoulos W.B."/>
            <person name="Clum A."/>
            <person name="Lindquist E."/>
            <person name="Daum C."/>
            <person name="Ramamoorthy G.K."/>
            <person name="Gryganskyi A."/>
            <person name="Culley D."/>
            <person name="Magnuson J.K."/>
            <person name="James T.Y."/>
            <person name="O'Malley M.A."/>
            <person name="Stajich J.E."/>
            <person name="Spatafora J.W."/>
            <person name="Visel A."/>
            <person name="Grigoriev I.V."/>
        </authorList>
    </citation>
    <scope>NUCLEOTIDE SEQUENCE [LARGE SCALE GENOMIC DNA]</scope>
    <source>
        <strain evidence="2 3">NRRL 3301</strain>
    </source>
</reference>